<keyword evidence="4" id="KW-0333">Golgi apparatus</keyword>
<dbReference type="PANTHER" id="PTHR11062:SF200">
    <property type="entry name" value="BETA-1,4-XYLOSYLTRANSFERASE IRX10L-RELATED"/>
    <property type="match status" value="1"/>
</dbReference>
<protein>
    <submittedName>
        <fullName evidence="8">Exostosin family protein</fullName>
    </submittedName>
</protein>
<dbReference type="STRING" id="105231.A0A1Y1I3M1"/>
<keyword evidence="3" id="KW-0735">Signal-anchor</keyword>
<evidence type="ECO:0000313" key="8">
    <source>
        <dbReference type="EMBL" id="GAQ83336.1"/>
    </source>
</evidence>
<keyword evidence="6" id="KW-0472">Membrane</keyword>
<comment type="similarity">
    <text evidence="2">Belongs to the glycosyltransferase 47 family.</text>
</comment>
<evidence type="ECO:0000256" key="2">
    <source>
        <dbReference type="ARBA" id="ARBA00010271"/>
    </source>
</evidence>
<dbReference type="InterPro" id="IPR004263">
    <property type="entry name" value="Exostosin"/>
</dbReference>
<name>A0A1Y1I3M1_KLENI</name>
<evidence type="ECO:0000256" key="5">
    <source>
        <dbReference type="SAM" id="MobiDB-lite"/>
    </source>
</evidence>
<dbReference type="InterPro" id="IPR040911">
    <property type="entry name" value="Exostosin_GT47"/>
</dbReference>
<gene>
    <name evidence="8" type="ORF">KFL_001440240</name>
</gene>
<keyword evidence="6" id="KW-0812">Transmembrane</keyword>
<evidence type="ECO:0000256" key="3">
    <source>
        <dbReference type="ARBA" id="ARBA00022968"/>
    </source>
</evidence>
<feature type="region of interest" description="Disordered" evidence="5">
    <location>
        <begin position="269"/>
        <end position="288"/>
    </location>
</feature>
<dbReference type="GO" id="GO:0000139">
    <property type="term" value="C:Golgi membrane"/>
    <property type="evidence" value="ECO:0007669"/>
    <property type="project" value="UniProtKB-SubCell"/>
</dbReference>
<keyword evidence="6" id="KW-1133">Transmembrane helix</keyword>
<dbReference type="PANTHER" id="PTHR11062">
    <property type="entry name" value="EXOSTOSIN HEPARAN SULFATE GLYCOSYLTRANSFERASE -RELATED"/>
    <property type="match status" value="1"/>
</dbReference>
<dbReference type="AlphaFoldDB" id="A0A1Y1I3M1"/>
<dbReference type="Pfam" id="PF03016">
    <property type="entry name" value="Exostosin_GT47"/>
    <property type="match status" value="1"/>
</dbReference>
<evidence type="ECO:0000259" key="7">
    <source>
        <dbReference type="Pfam" id="PF03016"/>
    </source>
</evidence>
<dbReference type="OrthoDB" id="1924787at2759"/>
<keyword evidence="9" id="KW-1185">Reference proteome</keyword>
<dbReference type="OMA" id="QYWGGKD"/>
<evidence type="ECO:0000256" key="1">
    <source>
        <dbReference type="ARBA" id="ARBA00004323"/>
    </source>
</evidence>
<dbReference type="GO" id="GO:0016757">
    <property type="term" value="F:glycosyltransferase activity"/>
    <property type="evidence" value="ECO:0007669"/>
    <property type="project" value="InterPro"/>
</dbReference>
<evidence type="ECO:0000313" key="9">
    <source>
        <dbReference type="Proteomes" id="UP000054558"/>
    </source>
</evidence>
<sequence length="695" mass="77452">MGCGRRWIAVNVVGVCLLLLVFGGVVGPDLTQSGLGPGDSKSGRVSGVGHGRRARALLQSRRALQQTDRTFARERRRWDAEALQNVGVPVILGRGVSVEDRVLHFRRRGISDFFEAEPEWPESQESEEPEDEVGAESSMEGDTDQVLDSKSVGEAGSGKTGHKGLGKGGPGSVPELIIRDSDSEVRTAETFAPVQTLFVNVTANSTGGAANSSNLEKKGPLLGQGLPLNITGGVATNKSSRLNQSEFSSRDPDFDAHPHILQNVTEAERVEQTTAESEPLTKGAPGEVRDIEQEQGLELEEIETTAPTQPPEEAEMQNPFADPETAPMLVLPPQRSIKVYIYDLPPHLNRDFVTRDPRVRQTMFATEVLIHENFEQSAVRTLDPDEADFYFIPVYTAAVLEDSGRTIPDSSHGTMLEAVMYVAERWPYFNRMRGLDHVVVAPHDYGACFHYRDELASQTKFRMVLRYLTVLQTFGVHNHVCYRPGRSVVIPPYIDVRKLRQLAFAPERDAHEKSVLAFFRGLYIDAGNDATGKVYSRGVRLAIGQTFANHPDFDISDAPSLTYLQDMMRATFCLCPLGWAPWSPRIFESVQIGCIPVIIADDIILPFENYFNWERIAVRVKEADVPRLEEILKGIPPEKVAAMQEAMWDPQVRQALIFPEPAEPGDAFEMILNELEAKVERIRHKRAEYFRKHGQ</sequence>
<dbReference type="Proteomes" id="UP000054558">
    <property type="component" value="Unassembled WGS sequence"/>
</dbReference>
<proteinExistence type="inferred from homology"/>
<evidence type="ECO:0000256" key="4">
    <source>
        <dbReference type="ARBA" id="ARBA00023034"/>
    </source>
</evidence>
<evidence type="ECO:0000256" key="6">
    <source>
        <dbReference type="SAM" id="Phobius"/>
    </source>
</evidence>
<feature type="region of interest" description="Disordered" evidence="5">
    <location>
        <begin position="235"/>
        <end position="256"/>
    </location>
</feature>
<comment type="subcellular location">
    <subcellularLocation>
        <location evidence="1">Golgi apparatus membrane</location>
        <topology evidence="1">Single-pass type II membrane protein</topology>
    </subcellularLocation>
</comment>
<feature type="region of interest" description="Disordered" evidence="5">
    <location>
        <begin position="116"/>
        <end position="176"/>
    </location>
</feature>
<reference evidence="8 9" key="1">
    <citation type="journal article" date="2014" name="Nat. Commun.">
        <title>Klebsormidium flaccidum genome reveals primary factors for plant terrestrial adaptation.</title>
        <authorList>
            <person name="Hori K."/>
            <person name="Maruyama F."/>
            <person name="Fujisawa T."/>
            <person name="Togashi T."/>
            <person name="Yamamoto N."/>
            <person name="Seo M."/>
            <person name="Sato S."/>
            <person name="Yamada T."/>
            <person name="Mori H."/>
            <person name="Tajima N."/>
            <person name="Moriyama T."/>
            <person name="Ikeuchi M."/>
            <person name="Watanabe M."/>
            <person name="Wada H."/>
            <person name="Kobayashi K."/>
            <person name="Saito M."/>
            <person name="Masuda T."/>
            <person name="Sasaki-Sekimoto Y."/>
            <person name="Mashiguchi K."/>
            <person name="Awai K."/>
            <person name="Shimojima M."/>
            <person name="Masuda S."/>
            <person name="Iwai M."/>
            <person name="Nobusawa T."/>
            <person name="Narise T."/>
            <person name="Kondo S."/>
            <person name="Saito H."/>
            <person name="Sato R."/>
            <person name="Murakawa M."/>
            <person name="Ihara Y."/>
            <person name="Oshima-Yamada Y."/>
            <person name="Ohtaka K."/>
            <person name="Satoh M."/>
            <person name="Sonobe K."/>
            <person name="Ishii M."/>
            <person name="Ohtani R."/>
            <person name="Kanamori-Sato M."/>
            <person name="Honoki R."/>
            <person name="Miyazaki D."/>
            <person name="Mochizuki H."/>
            <person name="Umetsu J."/>
            <person name="Higashi K."/>
            <person name="Shibata D."/>
            <person name="Kamiya Y."/>
            <person name="Sato N."/>
            <person name="Nakamura Y."/>
            <person name="Tabata S."/>
            <person name="Ida S."/>
            <person name="Kurokawa K."/>
            <person name="Ohta H."/>
        </authorList>
    </citation>
    <scope>NUCLEOTIDE SEQUENCE [LARGE SCALE GENOMIC DNA]</scope>
    <source>
        <strain evidence="8 9">NIES-2285</strain>
    </source>
</reference>
<dbReference type="EMBL" id="DF237093">
    <property type="protein sequence ID" value="GAQ83336.1"/>
    <property type="molecule type" value="Genomic_DNA"/>
</dbReference>
<feature type="transmembrane region" description="Helical" evidence="6">
    <location>
        <begin position="7"/>
        <end position="27"/>
    </location>
</feature>
<feature type="compositionally biased region" description="Polar residues" evidence="5">
    <location>
        <begin position="235"/>
        <end position="247"/>
    </location>
</feature>
<feature type="compositionally biased region" description="Acidic residues" evidence="5">
    <location>
        <begin position="116"/>
        <end position="145"/>
    </location>
</feature>
<organism evidence="8 9">
    <name type="scientific">Klebsormidium nitens</name>
    <name type="common">Green alga</name>
    <name type="synonym">Ulothrix nitens</name>
    <dbReference type="NCBI Taxonomy" id="105231"/>
    <lineage>
        <taxon>Eukaryota</taxon>
        <taxon>Viridiplantae</taxon>
        <taxon>Streptophyta</taxon>
        <taxon>Klebsormidiophyceae</taxon>
        <taxon>Klebsormidiales</taxon>
        <taxon>Klebsormidiaceae</taxon>
        <taxon>Klebsormidium</taxon>
    </lineage>
</organism>
<feature type="region of interest" description="Disordered" evidence="5">
    <location>
        <begin position="296"/>
        <end position="317"/>
    </location>
</feature>
<accession>A0A1Y1I3M1</accession>
<feature type="domain" description="Exostosin GT47" evidence="7">
    <location>
        <begin position="334"/>
        <end position="633"/>
    </location>
</feature>